<dbReference type="SUPFAM" id="SSF53098">
    <property type="entry name" value="Ribonuclease H-like"/>
    <property type="match status" value="1"/>
</dbReference>
<feature type="region of interest" description="Disordered" evidence="3">
    <location>
        <begin position="454"/>
        <end position="506"/>
    </location>
</feature>
<evidence type="ECO:0000256" key="1">
    <source>
        <dbReference type="ARBA" id="ARBA00022723"/>
    </source>
</evidence>
<dbReference type="Pfam" id="PF25597">
    <property type="entry name" value="SH3_retrovirus"/>
    <property type="match status" value="1"/>
</dbReference>
<dbReference type="PANTHER" id="PTHR42648:SF18">
    <property type="entry name" value="RETROTRANSPOSON, UNCLASSIFIED-LIKE PROTEIN"/>
    <property type="match status" value="1"/>
</dbReference>
<sequence length="790" mass="89514">MIKLHQFLAMETWFKERLLSKGFITSKGLITIYSPLVNSVMRICDADLEVAFRKSTCYIRDLKGNDLLTGSRGTDLYSISLQDSSTLNPICLMAKATSSQAWLWHRRLSHLNFDTINLLSKNNIVNGLPKLKFVKDHLCSSCELGKAKRKSFHTKTTPSSKRRLQLLHMDLCGPMRVESINGKKYVLVIVDDFSRYTWTHFLRSKDETPGVLIDFLTLVQRGLHAQVTTVRTDKGTEFLNKTLHAYFAKEGIRHETSTARTPEQNGVVERRNRTLVEAARTMLSAAKVPLFFWAEAIATACFTQNRSLVIPRHEKTPYHIINARKPSVKFFHIFGSLCYIVRDGENLDKMKEKGDACIFVGYSTQSKAYRVFNKRTRMIVETIHVNFDELPQMASDHVSSDPGPQCSTTVLEQDSLSPGPQSQENVPQVAETVTTSNELELLYSPMFSELLNGTSPVVSRSSPVHAADNPDKRQHHNTTHTSITTDVADPPPLNIHSTHQTPTQVPTVTAPENIIQAKTNTENAQFDEDEFINIFSTLNKTSARNRWRDVYVRTHLDGPLCKNVINLKWLWKNKRDEENTVIRNKSRLVAKGYAQKEGIDFEESFAPVARLEAVRLFIAYAAHKSFTVYQMDVKTTFLYGPLKEEVYVNQPDGFVDPYHPDKVYRLKKALYGLKQAPRAWYDELSNFLVSEGFSKGIQINQSPRGIFINQAKYAQEILKKHGMTSCDSIGTPIGYKTLDAYLSRLDHAGFCGLDLHKNSSGGIQFLGGDKVSQWSSKKQDCTHVFSKKPE</sequence>
<dbReference type="Pfam" id="PF00665">
    <property type="entry name" value="rve"/>
    <property type="match status" value="1"/>
</dbReference>
<dbReference type="Gene3D" id="3.30.420.10">
    <property type="entry name" value="Ribonuclease H-like superfamily/Ribonuclease H"/>
    <property type="match status" value="1"/>
</dbReference>
<keyword evidence="6" id="KW-1185">Reference proteome</keyword>
<dbReference type="PANTHER" id="PTHR42648">
    <property type="entry name" value="TRANSPOSASE, PUTATIVE-RELATED"/>
    <property type="match status" value="1"/>
</dbReference>
<evidence type="ECO:0000313" key="6">
    <source>
        <dbReference type="Proteomes" id="UP001151760"/>
    </source>
</evidence>
<dbReference type="Pfam" id="PF13976">
    <property type="entry name" value="gag_pre-integrs"/>
    <property type="match status" value="1"/>
</dbReference>
<evidence type="ECO:0000256" key="2">
    <source>
        <dbReference type="ARBA" id="ARBA00022801"/>
    </source>
</evidence>
<dbReference type="InterPro" id="IPR057670">
    <property type="entry name" value="SH3_retrovirus"/>
</dbReference>
<dbReference type="Pfam" id="PF07727">
    <property type="entry name" value="RVT_2"/>
    <property type="match status" value="1"/>
</dbReference>
<feature type="domain" description="Integrase catalytic" evidence="4">
    <location>
        <begin position="154"/>
        <end position="325"/>
    </location>
</feature>
<dbReference type="PROSITE" id="PS50994">
    <property type="entry name" value="INTEGRASE"/>
    <property type="match status" value="1"/>
</dbReference>
<reference evidence="5" key="1">
    <citation type="journal article" date="2022" name="Int. J. Mol. Sci.">
        <title>Draft Genome of Tanacetum Coccineum: Genomic Comparison of Closely Related Tanacetum-Family Plants.</title>
        <authorList>
            <person name="Yamashiro T."/>
            <person name="Shiraishi A."/>
            <person name="Nakayama K."/>
            <person name="Satake H."/>
        </authorList>
    </citation>
    <scope>NUCLEOTIDE SEQUENCE</scope>
</reference>
<feature type="compositionally biased region" description="Low complexity" evidence="3">
    <location>
        <begin position="496"/>
        <end position="506"/>
    </location>
</feature>
<dbReference type="Proteomes" id="UP001151760">
    <property type="component" value="Unassembled WGS sequence"/>
</dbReference>
<evidence type="ECO:0000259" key="4">
    <source>
        <dbReference type="PROSITE" id="PS50994"/>
    </source>
</evidence>
<reference evidence="5" key="2">
    <citation type="submission" date="2022-01" db="EMBL/GenBank/DDBJ databases">
        <authorList>
            <person name="Yamashiro T."/>
            <person name="Shiraishi A."/>
            <person name="Satake H."/>
            <person name="Nakayama K."/>
        </authorList>
    </citation>
    <scope>NUCLEOTIDE SEQUENCE</scope>
</reference>
<protein>
    <submittedName>
        <fullName evidence="5">Retrovirus-related pol polyprotein from transposon TNT 1-94</fullName>
    </submittedName>
</protein>
<gene>
    <name evidence="5" type="ORF">Tco_1058388</name>
</gene>
<feature type="compositionally biased region" description="Polar residues" evidence="3">
    <location>
        <begin position="405"/>
        <end position="432"/>
    </location>
</feature>
<keyword evidence="2" id="KW-0378">Hydrolase</keyword>
<dbReference type="InterPro" id="IPR036397">
    <property type="entry name" value="RNaseH_sf"/>
</dbReference>
<organism evidence="5 6">
    <name type="scientific">Tanacetum coccineum</name>
    <dbReference type="NCBI Taxonomy" id="301880"/>
    <lineage>
        <taxon>Eukaryota</taxon>
        <taxon>Viridiplantae</taxon>
        <taxon>Streptophyta</taxon>
        <taxon>Embryophyta</taxon>
        <taxon>Tracheophyta</taxon>
        <taxon>Spermatophyta</taxon>
        <taxon>Magnoliopsida</taxon>
        <taxon>eudicotyledons</taxon>
        <taxon>Gunneridae</taxon>
        <taxon>Pentapetalae</taxon>
        <taxon>asterids</taxon>
        <taxon>campanulids</taxon>
        <taxon>Asterales</taxon>
        <taxon>Asteraceae</taxon>
        <taxon>Asteroideae</taxon>
        <taxon>Anthemideae</taxon>
        <taxon>Anthemidinae</taxon>
        <taxon>Tanacetum</taxon>
    </lineage>
</organism>
<name>A0ABQ5H878_9ASTR</name>
<dbReference type="EMBL" id="BQNB010019319">
    <property type="protein sequence ID" value="GJT84046.1"/>
    <property type="molecule type" value="Genomic_DNA"/>
</dbReference>
<evidence type="ECO:0000256" key="3">
    <source>
        <dbReference type="SAM" id="MobiDB-lite"/>
    </source>
</evidence>
<dbReference type="InterPro" id="IPR012337">
    <property type="entry name" value="RNaseH-like_sf"/>
</dbReference>
<dbReference type="InterPro" id="IPR013103">
    <property type="entry name" value="RVT_2"/>
</dbReference>
<evidence type="ECO:0000313" key="5">
    <source>
        <dbReference type="EMBL" id="GJT84046.1"/>
    </source>
</evidence>
<accession>A0ABQ5H878</accession>
<keyword evidence="1" id="KW-0479">Metal-binding</keyword>
<proteinExistence type="predicted"/>
<dbReference type="InterPro" id="IPR025724">
    <property type="entry name" value="GAG-pre-integrase_dom"/>
</dbReference>
<feature type="region of interest" description="Disordered" evidence="3">
    <location>
        <begin position="394"/>
        <end position="432"/>
    </location>
</feature>
<dbReference type="InterPro" id="IPR039537">
    <property type="entry name" value="Retrotran_Ty1/copia-like"/>
</dbReference>
<comment type="caution">
    <text evidence="5">The sequence shown here is derived from an EMBL/GenBank/DDBJ whole genome shotgun (WGS) entry which is preliminary data.</text>
</comment>
<dbReference type="InterPro" id="IPR001584">
    <property type="entry name" value="Integrase_cat-core"/>
</dbReference>